<organism evidence="1 2">
    <name type="scientific">Streptomyces fumanus</name>
    <dbReference type="NCBI Taxonomy" id="67302"/>
    <lineage>
        <taxon>Bacteria</taxon>
        <taxon>Bacillati</taxon>
        <taxon>Actinomycetota</taxon>
        <taxon>Actinomycetes</taxon>
        <taxon>Kitasatosporales</taxon>
        <taxon>Streptomycetaceae</taxon>
        <taxon>Streptomyces</taxon>
    </lineage>
</organism>
<dbReference type="RefSeq" id="WP_190202664.1">
    <property type="nucleotide sequence ID" value="NZ_BNBI01000001.1"/>
</dbReference>
<accession>A0A919DWX1</accession>
<reference evidence="1" key="1">
    <citation type="journal article" date="2014" name="Int. J. Syst. Evol. Microbiol.">
        <title>Complete genome sequence of Corynebacterium casei LMG S-19264T (=DSM 44701T), isolated from a smear-ripened cheese.</title>
        <authorList>
            <consortium name="US DOE Joint Genome Institute (JGI-PGF)"/>
            <person name="Walter F."/>
            <person name="Albersmeier A."/>
            <person name="Kalinowski J."/>
            <person name="Ruckert C."/>
        </authorList>
    </citation>
    <scope>NUCLEOTIDE SEQUENCE</scope>
    <source>
        <strain evidence="1">JCM 4477</strain>
    </source>
</reference>
<dbReference type="EMBL" id="BNBI01000001">
    <property type="protein sequence ID" value="GHE86702.1"/>
    <property type="molecule type" value="Genomic_DNA"/>
</dbReference>
<gene>
    <name evidence="1" type="ORF">GCM10018772_08040</name>
</gene>
<keyword evidence="2" id="KW-1185">Reference proteome</keyword>
<dbReference type="SUPFAM" id="SSF69318">
    <property type="entry name" value="Integrin alpha N-terminal domain"/>
    <property type="match status" value="1"/>
</dbReference>
<name>A0A919DWX1_9ACTN</name>
<evidence type="ECO:0000313" key="2">
    <source>
        <dbReference type="Proteomes" id="UP000630718"/>
    </source>
</evidence>
<comment type="caution">
    <text evidence="1">The sequence shown here is derived from an EMBL/GenBank/DDBJ whole genome shotgun (WGS) entry which is preliminary data.</text>
</comment>
<dbReference type="InterPro" id="IPR028994">
    <property type="entry name" value="Integrin_alpha_N"/>
</dbReference>
<dbReference type="AlphaFoldDB" id="A0A919DWX1"/>
<evidence type="ECO:0000313" key="1">
    <source>
        <dbReference type="EMBL" id="GHE86702.1"/>
    </source>
</evidence>
<proteinExistence type="predicted"/>
<reference evidence="1" key="2">
    <citation type="submission" date="2020-09" db="EMBL/GenBank/DDBJ databases">
        <authorList>
            <person name="Sun Q."/>
            <person name="Ohkuma M."/>
        </authorList>
    </citation>
    <scope>NUCLEOTIDE SEQUENCE</scope>
    <source>
        <strain evidence="1">JCM 4477</strain>
    </source>
</reference>
<dbReference type="Proteomes" id="UP000630718">
    <property type="component" value="Unassembled WGS sequence"/>
</dbReference>
<evidence type="ECO:0008006" key="3">
    <source>
        <dbReference type="Google" id="ProtNLM"/>
    </source>
</evidence>
<protein>
    <recommendedName>
        <fullName evidence="3">VCBS repeat-containing protein</fullName>
    </recommendedName>
</protein>
<sequence>MQGWQEQAASDFLQDVSGDGVADLVYRSDATGRLLLRKGIAATGGGVVLASLGTEAASAGGVDTTYGASGWGSDSIPWLIGTPDANGDGVPDIWAVRSDGSVRFHSGGKTALSGSGAQVIGPTSHWKTRIAIG</sequence>